<evidence type="ECO:0000313" key="1">
    <source>
        <dbReference type="EMBL" id="RCS47617.1"/>
    </source>
</evidence>
<dbReference type="InterPro" id="IPR010869">
    <property type="entry name" value="DUF1501"/>
</dbReference>
<dbReference type="PANTHER" id="PTHR43737:SF1">
    <property type="entry name" value="DUF1501 DOMAIN-CONTAINING PROTEIN"/>
    <property type="match status" value="1"/>
</dbReference>
<evidence type="ECO:0000313" key="2">
    <source>
        <dbReference type="Proteomes" id="UP000253562"/>
    </source>
</evidence>
<proteinExistence type="predicted"/>
<dbReference type="OrthoDB" id="127333at2"/>
<dbReference type="Gene3D" id="3.40.720.10">
    <property type="entry name" value="Alkaline Phosphatase, subunit A"/>
    <property type="match status" value="1"/>
</dbReference>
<reference evidence="1 2" key="1">
    <citation type="submission" date="2018-07" db="EMBL/GenBank/DDBJ databases">
        <title>Comparative genomes isolates from brazilian mangrove.</title>
        <authorList>
            <person name="De Araujo J.E."/>
            <person name="Taketani R.G."/>
            <person name="Silva M.C.P."/>
            <person name="Lourenco M.V."/>
            <person name="Oliveira V.M."/>
            <person name="Andreote F.D."/>
        </authorList>
    </citation>
    <scope>NUCLEOTIDE SEQUENCE [LARGE SCALE GENOMIC DNA]</scope>
    <source>
        <strain evidence="1 2">HEX PRIS-MGV</strain>
    </source>
</reference>
<dbReference type="RefSeq" id="WP_114369343.1">
    <property type="nucleotide sequence ID" value="NZ_QPEX01000028.1"/>
</dbReference>
<protein>
    <submittedName>
        <fullName evidence="1">DUF1501 domain-containing protein</fullName>
    </submittedName>
</protein>
<dbReference type="InterPro" id="IPR006311">
    <property type="entry name" value="TAT_signal"/>
</dbReference>
<dbReference type="EMBL" id="QPEX01000028">
    <property type="protein sequence ID" value="RCS47617.1"/>
    <property type="molecule type" value="Genomic_DNA"/>
</dbReference>
<dbReference type="PANTHER" id="PTHR43737">
    <property type="entry name" value="BLL7424 PROTEIN"/>
    <property type="match status" value="1"/>
</dbReference>
<dbReference type="InterPro" id="IPR017850">
    <property type="entry name" value="Alkaline_phosphatase_core_sf"/>
</dbReference>
<comment type="caution">
    <text evidence="1">The sequence shown here is derived from an EMBL/GenBank/DDBJ whole genome shotgun (WGS) entry which is preliminary data.</text>
</comment>
<dbReference type="Pfam" id="PF07394">
    <property type="entry name" value="DUF1501"/>
    <property type="match status" value="1"/>
</dbReference>
<gene>
    <name evidence="1" type="ORF">DTL42_13915</name>
</gene>
<dbReference type="AlphaFoldDB" id="A0A368KRU7"/>
<dbReference type="SUPFAM" id="SSF53649">
    <property type="entry name" value="Alkaline phosphatase-like"/>
    <property type="match status" value="1"/>
</dbReference>
<dbReference type="Proteomes" id="UP000253562">
    <property type="component" value="Unassembled WGS sequence"/>
</dbReference>
<name>A0A368KRU7_9BACT</name>
<dbReference type="PROSITE" id="PS51318">
    <property type="entry name" value="TAT"/>
    <property type="match status" value="1"/>
</dbReference>
<organism evidence="1 2">
    <name type="scientific">Bremerella cremea</name>
    <dbReference type="NCBI Taxonomy" id="1031537"/>
    <lineage>
        <taxon>Bacteria</taxon>
        <taxon>Pseudomonadati</taxon>
        <taxon>Planctomycetota</taxon>
        <taxon>Planctomycetia</taxon>
        <taxon>Pirellulales</taxon>
        <taxon>Pirellulaceae</taxon>
        <taxon>Bremerella</taxon>
    </lineage>
</organism>
<accession>A0A368KRU7</accession>
<sequence>MLSFMGKSPKLCDQLSRREWLRLGGLSAFGLSSGALCSAQASEKRALGKTTGSFGKAKRCIVLFMLGGPPQLETWDPKPAAPKEVRGEFGTTATATPGYHVGELMPLTAKLTERIAVLRAMATDDNAHSSSGYWMLTGRHHSPKGQENALPGAPNNWPSLPAVVRHLKGDRTSLPGAIRLPEEIWNTGRIVWPGQDAGWLGDHADPWLVTCDPNKPDFHVPDIGLPVEISPERFAQRNALRGFMNEHFRSLASTPVQRWSNWQHKAVELLGSPGTQAAFALDQEPETLRDRYGRNRFGQSVLLARRLVEQGVSLVQVNWTRGEDDDNVAPAWDTHAKNAQRLQNALMPPMDQAYSALLEDLEDRGLLEDTLVVWMGEFGRSPKINGQGGRDHWGHCFSVALAGGGVRGGTIHGQSDRQGGYPLDGRVEPQDLAATVFHCLGIEPETMIHDPFGRPLAITTGKPVDAIL</sequence>